<organism evidence="1 2">
    <name type="scientific">Bathymodiolus thermophilus thioautotrophic gill symbiont</name>
    <dbReference type="NCBI Taxonomy" id="2360"/>
    <lineage>
        <taxon>Bacteria</taxon>
        <taxon>Pseudomonadati</taxon>
        <taxon>Pseudomonadota</taxon>
        <taxon>Gammaproteobacteria</taxon>
        <taxon>sulfur-oxidizing symbionts</taxon>
    </lineage>
</organism>
<sequence>MAIMLFRNLCINMNNHQESTFHPLGNFFKPSLGLVKTKFKEIVKWAKIEFLSSFIFIQRPHLIFVFYIRQS</sequence>
<comment type="caution">
    <text evidence="1">The sequence shown here is derived from an EMBL/GenBank/DDBJ whole genome shotgun (WGS) entry which is preliminary data.</text>
</comment>
<proteinExistence type="predicted"/>
<gene>
    <name evidence="1" type="ORF">BGC33_08250</name>
</gene>
<accession>A0A1J5U4U7</accession>
<dbReference type="EMBL" id="MIQH01001094">
    <property type="protein sequence ID" value="OIR23814.1"/>
    <property type="molecule type" value="Genomic_DNA"/>
</dbReference>
<dbReference type="AlphaFoldDB" id="A0A1J5U4U7"/>
<protein>
    <submittedName>
        <fullName evidence="1">Uncharacterized protein</fullName>
    </submittedName>
</protein>
<dbReference type="Proteomes" id="UP000182798">
    <property type="component" value="Unassembled WGS sequence"/>
</dbReference>
<reference evidence="2" key="1">
    <citation type="submission" date="2016-09" db="EMBL/GenBank/DDBJ databases">
        <title>Genome Sequence of Bathymodiolus thermophilus sulfur-oxidizing gill endosymbiont.</title>
        <authorList>
            <person name="Ponnudurai R."/>
            <person name="Kleiner M."/>
            <person name="Sayavedra L."/>
            <person name="Thuermer A."/>
            <person name="Felbeck H."/>
            <person name="Schlueter R."/>
            <person name="Schweder T."/>
            <person name="Markert S."/>
        </authorList>
    </citation>
    <scope>NUCLEOTIDE SEQUENCE [LARGE SCALE GENOMIC DNA]</scope>
    <source>
        <strain evidence="2">BAT/CrabSpa'14</strain>
    </source>
</reference>
<evidence type="ECO:0000313" key="2">
    <source>
        <dbReference type="Proteomes" id="UP000182798"/>
    </source>
</evidence>
<name>A0A1J5U4U7_9GAMM</name>
<evidence type="ECO:0000313" key="1">
    <source>
        <dbReference type="EMBL" id="OIR23814.1"/>
    </source>
</evidence>